<name>A0ACB9K2Y4_9ASTR</name>
<proteinExistence type="predicted"/>
<sequence length="309" mass="35061">MAIEESCSGALRSTSVAPPAHYILKIQQFSLLTKQHVERYESNEFEAGGYKWKLVIHPNGNRSKNAGEFVSAYLAMADSASLPPGWEVYATFRIFLLDQNNDNCITIEDEMSEGRRFHQLRTEWGFDKFICHKELSESYLHGDNCVFGAEVFVSKEASKGKTESLSMVKDAVPLKFTWIFDILKVDLFLESSKIFNVGGHKWKILLHYMGVDDANHDFISLKLALADLDDLPSGTMILAEFTLRIQDQLNARHEERKASRWFSASKPDWGWNRFISQGTFFQANRGFSLKGITSIEAEVAIHGEKTVFG</sequence>
<accession>A0ACB9K2Y4</accession>
<comment type="caution">
    <text evidence="1">The sequence shown here is derived from an EMBL/GenBank/DDBJ whole genome shotgun (WGS) entry which is preliminary data.</text>
</comment>
<dbReference type="Proteomes" id="UP001056120">
    <property type="component" value="Linkage Group LG01"/>
</dbReference>
<protein>
    <submittedName>
        <fullName evidence="1">Uncharacterized protein</fullName>
    </submittedName>
</protein>
<organism evidence="1 2">
    <name type="scientific">Smallanthus sonchifolius</name>
    <dbReference type="NCBI Taxonomy" id="185202"/>
    <lineage>
        <taxon>Eukaryota</taxon>
        <taxon>Viridiplantae</taxon>
        <taxon>Streptophyta</taxon>
        <taxon>Embryophyta</taxon>
        <taxon>Tracheophyta</taxon>
        <taxon>Spermatophyta</taxon>
        <taxon>Magnoliopsida</taxon>
        <taxon>eudicotyledons</taxon>
        <taxon>Gunneridae</taxon>
        <taxon>Pentapetalae</taxon>
        <taxon>asterids</taxon>
        <taxon>campanulids</taxon>
        <taxon>Asterales</taxon>
        <taxon>Asteraceae</taxon>
        <taxon>Asteroideae</taxon>
        <taxon>Heliantheae alliance</taxon>
        <taxon>Millerieae</taxon>
        <taxon>Smallanthus</taxon>
    </lineage>
</organism>
<reference evidence="2" key="1">
    <citation type="journal article" date="2022" name="Mol. Ecol. Resour.">
        <title>The genomes of chicory, endive, great burdock and yacon provide insights into Asteraceae palaeo-polyploidization history and plant inulin production.</title>
        <authorList>
            <person name="Fan W."/>
            <person name="Wang S."/>
            <person name="Wang H."/>
            <person name="Wang A."/>
            <person name="Jiang F."/>
            <person name="Liu H."/>
            <person name="Zhao H."/>
            <person name="Xu D."/>
            <person name="Zhang Y."/>
        </authorList>
    </citation>
    <scope>NUCLEOTIDE SEQUENCE [LARGE SCALE GENOMIC DNA]</scope>
    <source>
        <strain evidence="2">cv. Yunnan</strain>
    </source>
</reference>
<dbReference type="EMBL" id="CM042018">
    <property type="protein sequence ID" value="KAI3826608.1"/>
    <property type="molecule type" value="Genomic_DNA"/>
</dbReference>
<evidence type="ECO:0000313" key="2">
    <source>
        <dbReference type="Proteomes" id="UP001056120"/>
    </source>
</evidence>
<gene>
    <name evidence="1" type="ORF">L1987_00657</name>
</gene>
<evidence type="ECO:0000313" key="1">
    <source>
        <dbReference type="EMBL" id="KAI3826608.1"/>
    </source>
</evidence>
<reference evidence="1 2" key="2">
    <citation type="journal article" date="2022" name="Mol. Ecol. Resour.">
        <title>The genomes of chicory, endive, great burdock and yacon provide insights into Asteraceae paleo-polyploidization history and plant inulin production.</title>
        <authorList>
            <person name="Fan W."/>
            <person name="Wang S."/>
            <person name="Wang H."/>
            <person name="Wang A."/>
            <person name="Jiang F."/>
            <person name="Liu H."/>
            <person name="Zhao H."/>
            <person name="Xu D."/>
            <person name="Zhang Y."/>
        </authorList>
    </citation>
    <scope>NUCLEOTIDE SEQUENCE [LARGE SCALE GENOMIC DNA]</scope>
    <source>
        <strain evidence="2">cv. Yunnan</strain>
        <tissue evidence="1">Leaves</tissue>
    </source>
</reference>
<keyword evidence="2" id="KW-1185">Reference proteome</keyword>